<organism evidence="2 3">
    <name type="scientific">Mycena citricolor</name>
    <dbReference type="NCBI Taxonomy" id="2018698"/>
    <lineage>
        <taxon>Eukaryota</taxon>
        <taxon>Fungi</taxon>
        <taxon>Dikarya</taxon>
        <taxon>Basidiomycota</taxon>
        <taxon>Agaricomycotina</taxon>
        <taxon>Agaricomycetes</taxon>
        <taxon>Agaricomycetidae</taxon>
        <taxon>Agaricales</taxon>
        <taxon>Marasmiineae</taxon>
        <taxon>Mycenaceae</taxon>
        <taxon>Mycena</taxon>
    </lineage>
</organism>
<dbReference type="Proteomes" id="UP001295794">
    <property type="component" value="Unassembled WGS sequence"/>
</dbReference>
<proteinExistence type="predicted"/>
<accession>A0AAD2K7B5</accession>
<comment type="caution">
    <text evidence="2">The sequence shown here is derived from an EMBL/GenBank/DDBJ whole genome shotgun (WGS) entry which is preliminary data.</text>
</comment>
<dbReference type="AlphaFoldDB" id="A0AAD2K7B5"/>
<feature type="region of interest" description="Disordered" evidence="1">
    <location>
        <begin position="1"/>
        <end position="20"/>
    </location>
</feature>
<reference evidence="2" key="1">
    <citation type="submission" date="2023-11" db="EMBL/GenBank/DDBJ databases">
        <authorList>
            <person name="De Vega J J."/>
            <person name="De Vega J J."/>
        </authorList>
    </citation>
    <scope>NUCLEOTIDE SEQUENCE</scope>
</reference>
<evidence type="ECO:0000313" key="2">
    <source>
        <dbReference type="EMBL" id="CAK5280374.1"/>
    </source>
</evidence>
<sequence length="55" mass="6189">MASTLGPNHDHDRPGTIPENIDGSWELLSFPFQSHTRHRAVVLRDTGPLILISRE</sequence>
<protein>
    <submittedName>
        <fullName evidence="2">Uncharacterized protein</fullName>
    </submittedName>
</protein>
<dbReference type="EMBL" id="CAVNYO010000440">
    <property type="protein sequence ID" value="CAK5280374.1"/>
    <property type="molecule type" value="Genomic_DNA"/>
</dbReference>
<gene>
    <name evidence="2" type="ORF">MYCIT1_LOCUS30865</name>
</gene>
<keyword evidence="3" id="KW-1185">Reference proteome</keyword>
<name>A0AAD2K7B5_9AGAR</name>
<evidence type="ECO:0000256" key="1">
    <source>
        <dbReference type="SAM" id="MobiDB-lite"/>
    </source>
</evidence>
<evidence type="ECO:0000313" key="3">
    <source>
        <dbReference type="Proteomes" id="UP001295794"/>
    </source>
</evidence>